<organism evidence="3 4">
    <name type="scientific">Eimeria mitis</name>
    <dbReference type="NCBI Taxonomy" id="44415"/>
    <lineage>
        <taxon>Eukaryota</taxon>
        <taxon>Sar</taxon>
        <taxon>Alveolata</taxon>
        <taxon>Apicomplexa</taxon>
        <taxon>Conoidasida</taxon>
        <taxon>Coccidia</taxon>
        <taxon>Eucoccidiorida</taxon>
        <taxon>Eimeriorina</taxon>
        <taxon>Eimeriidae</taxon>
        <taxon>Eimeria</taxon>
    </lineage>
</organism>
<keyword evidence="2" id="KW-0812">Transmembrane</keyword>
<evidence type="ECO:0000313" key="3">
    <source>
        <dbReference type="EMBL" id="CDJ35945.1"/>
    </source>
</evidence>
<sequence length="243" mass="27874">MPEWYNTLQEDGTPSSVSAFFSPGAPTLGSIVGRTGKLKGNDFHSVSCLRVSLAILASMAAIALLVVSCSRLLERRPLQELRSRKLASSEESGVQMDICGDTREEEEEQENHSPHPPNLPGGGERHLPLKKRLLQERERQHWQSKVQWDDQEELYPQQQQQQQLNWQYLLWQHQLRQVQQEQEHQNGKANCILRRCVPRQSQMQQRDCWIPAITTMLMDILLHAQGNLSPYSRVSNNSRNSSS</sequence>
<accession>U6KD54</accession>
<dbReference type="RefSeq" id="XP_037878234.1">
    <property type="nucleotide sequence ID" value="XM_038022380.1"/>
</dbReference>
<evidence type="ECO:0000256" key="1">
    <source>
        <dbReference type="SAM" id="MobiDB-lite"/>
    </source>
</evidence>
<keyword evidence="2" id="KW-0472">Membrane</keyword>
<dbReference type="EMBL" id="HG735438">
    <property type="protein sequence ID" value="CDJ35945.1"/>
    <property type="molecule type" value="Genomic_DNA"/>
</dbReference>
<feature type="region of interest" description="Disordered" evidence="1">
    <location>
        <begin position="102"/>
        <end position="126"/>
    </location>
</feature>
<protein>
    <submittedName>
        <fullName evidence="3">Uncharacterized protein</fullName>
    </submittedName>
</protein>
<dbReference type="Proteomes" id="UP000030744">
    <property type="component" value="Unassembled WGS sequence"/>
</dbReference>
<reference evidence="3" key="2">
    <citation type="submission" date="2013-10" db="EMBL/GenBank/DDBJ databases">
        <authorList>
            <person name="Aslett M."/>
        </authorList>
    </citation>
    <scope>NUCLEOTIDE SEQUENCE [LARGE SCALE GENOMIC DNA]</scope>
    <source>
        <strain evidence="3">Houghton</strain>
    </source>
</reference>
<evidence type="ECO:0000256" key="2">
    <source>
        <dbReference type="SAM" id="Phobius"/>
    </source>
</evidence>
<evidence type="ECO:0000313" key="4">
    <source>
        <dbReference type="Proteomes" id="UP000030744"/>
    </source>
</evidence>
<feature type="transmembrane region" description="Helical" evidence="2">
    <location>
        <begin position="51"/>
        <end position="73"/>
    </location>
</feature>
<dbReference type="VEuPathDB" id="ToxoDB:EMH_0045860"/>
<proteinExistence type="predicted"/>
<gene>
    <name evidence="3" type="ORF">EMH_0045860</name>
</gene>
<dbReference type="AlphaFoldDB" id="U6KD54"/>
<name>U6KD54_9EIME</name>
<reference evidence="3" key="1">
    <citation type="submission" date="2013-10" db="EMBL/GenBank/DDBJ databases">
        <title>Genomic analysis of the causative agents of coccidiosis in chickens.</title>
        <authorList>
            <person name="Reid A.J."/>
            <person name="Blake D."/>
            <person name="Billington K."/>
            <person name="Browne H."/>
            <person name="Dunn M."/>
            <person name="Hung S."/>
            <person name="Kawahara F."/>
            <person name="Miranda-Saavedra D."/>
            <person name="Mourier T."/>
            <person name="Nagra H."/>
            <person name="Otto T.D."/>
            <person name="Rawlings N."/>
            <person name="Sanchez A."/>
            <person name="Sanders M."/>
            <person name="Subramaniam C."/>
            <person name="Tay Y."/>
            <person name="Dear P."/>
            <person name="Doerig C."/>
            <person name="Gruber A."/>
            <person name="Parkinson J."/>
            <person name="Shirley M."/>
            <person name="Wan K.L."/>
            <person name="Berriman M."/>
            <person name="Tomley F."/>
            <person name="Pain A."/>
        </authorList>
    </citation>
    <scope>NUCLEOTIDE SEQUENCE [LARGE SCALE GENOMIC DNA]</scope>
    <source>
        <strain evidence="3">Houghton</strain>
    </source>
</reference>
<dbReference type="GeneID" id="60404052"/>
<keyword evidence="2" id="KW-1133">Transmembrane helix</keyword>
<keyword evidence="4" id="KW-1185">Reference proteome</keyword>